<evidence type="ECO:0000256" key="1">
    <source>
        <dbReference type="ARBA" id="ARBA00022475"/>
    </source>
</evidence>
<feature type="transmembrane region" description="Helical" evidence="6">
    <location>
        <begin position="179"/>
        <end position="195"/>
    </location>
</feature>
<keyword evidence="3 6" id="KW-0812">Transmembrane</keyword>
<dbReference type="HAMAP" id="MF_01147">
    <property type="entry name" value="Lgt"/>
    <property type="match status" value="1"/>
</dbReference>
<dbReference type="PANTHER" id="PTHR30589:SF0">
    <property type="entry name" value="PHOSPHATIDYLGLYCEROL--PROLIPOPROTEIN DIACYLGLYCERYL TRANSFERASE"/>
    <property type="match status" value="1"/>
</dbReference>
<dbReference type="GO" id="GO:0008961">
    <property type="term" value="F:phosphatidylglycerol-prolipoprotein diacylglyceryl transferase activity"/>
    <property type="evidence" value="ECO:0007669"/>
    <property type="project" value="InterPro"/>
</dbReference>
<feature type="transmembrane region" description="Helical" evidence="6">
    <location>
        <begin position="24"/>
        <end position="43"/>
    </location>
</feature>
<organism evidence="7">
    <name type="scientific">hydrothermal vent metagenome</name>
    <dbReference type="NCBI Taxonomy" id="652676"/>
    <lineage>
        <taxon>unclassified sequences</taxon>
        <taxon>metagenomes</taxon>
        <taxon>ecological metagenomes</taxon>
    </lineage>
</organism>
<evidence type="ECO:0000256" key="3">
    <source>
        <dbReference type="ARBA" id="ARBA00022692"/>
    </source>
</evidence>
<dbReference type="EMBL" id="UOES01000291">
    <property type="protein sequence ID" value="VAW27718.1"/>
    <property type="molecule type" value="Genomic_DNA"/>
</dbReference>
<keyword evidence="2 7" id="KW-0808">Transferase</keyword>
<reference evidence="7" key="1">
    <citation type="submission" date="2018-06" db="EMBL/GenBank/DDBJ databases">
        <authorList>
            <person name="Zhirakovskaya E."/>
        </authorList>
    </citation>
    <scope>NUCLEOTIDE SEQUENCE</scope>
</reference>
<feature type="transmembrane region" description="Helical" evidence="6">
    <location>
        <begin position="91"/>
        <end position="113"/>
    </location>
</feature>
<evidence type="ECO:0000313" key="7">
    <source>
        <dbReference type="EMBL" id="VAW27718.1"/>
    </source>
</evidence>
<feature type="transmembrane region" description="Helical" evidence="6">
    <location>
        <begin position="52"/>
        <end position="71"/>
    </location>
</feature>
<dbReference type="Pfam" id="PF01790">
    <property type="entry name" value="LGT"/>
    <property type="match status" value="1"/>
</dbReference>
<dbReference type="InterPro" id="IPR001640">
    <property type="entry name" value="Lgt"/>
</dbReference>
<keyword evidence="5 6" id="KW-0472">Membrane</keyword>
<evidence type="ECO:0000256" key="2">
    <source>
        <dbReference type="ARBA" id="ARBA00022679"/>
    </source>
</evidence>
<gene>
    <name evidence="7" type="ORF">MNBD_BACTEROID06-308</name>
</gene>
<evidence type="ECO:0000256" key="4">
    <source>
        <dbReference type="ARBA" id="ARBA00022989"/>
    </source>
</evidence>
<feature type="transmembrane region" description="Helical" evidence="6">
    <location>
        <begin position="125"/>
        <end position="153"/>
    </location>
</feature>
<evidence type="ECO:0000256" key="5">
    <source>
        <dbReference type="ARBA" id="ARBA00023136"/>
    </source>
</evidence>
<sequence>MHPQFFTFHTPHYLHGLLPESITIYWYGLLITTGSVLAIIYIAKEANKQYNLSWESSIILLLLMLVSGYIGGKGFLFFEDTSFYLSNPAQLFSGSGFVFYGSLLFNISTMYIFVKVQKLPLGGMLDIMVIGTSIAHIMGRLGCFMAGCCYGLPTSGLLSVTFTGSNSQAFPLNSPLHPTQLYSVALISVILIMLFRIKKRKLFDGQLFVSYLIFYASGRTIIEIFRGDLQRGFIIENYLSHSQFISILIIASAMYIYYRLYKRAVA</sequence>
<keyword evidence="4 6" id="KW-1133">Transmembrane helix</keyword>
<feature type="transmembrane region" description="Helical" evidence="6">
    <location>
        <begin position="207"/>
        <end position="226"/>
    </location>
</feature>
<accession>A0A3B0UB94</accession>
<feature type="transmembrane region" description="Helical" evidence="6">
    <location>
        <begin position="238"/>
        <end position="258"/>
    </location>
</feature>
<name>A0A3B0UB94_9ZZZZ</name>
<evidence type="ECO:0000256" key="6">
    <source>
        <dbReference type="SAM" id="Phobius"/>
    </source>
</evidence>
<protein>
    <submittedName>
        <fullName evidence="7">Prolipoprotein diacylglyceryl transferase</fullName>
    </submittedName>
</protein>
<dbReference type="GO" id="GO:0005886">
    <property type="term" value="C:plasma membrane"/>
    <property type="evidence" value="ECO:0007669"/>
    <property type="project" value="InterPro"/>
</dbReference>
<keyword evidence="7" id="KW-0449">Lipoprotein</keyword>
<dbReference type="AlphaFoldDB" id="A0A3B0UB94"/>
<dbReference type="GO" id="GO:0042158">
    <property type="term" value="P:lipoprotein biosynthetic process"/>
    <property type="evidence" value="ECO:0007669"/>
    <property type="project" value="InterPro"/>
</dbReference>
<keyword evidence="1" id="KW-1003">Cell membrane</keyword>
<proteinExistence type="inferred from homology"/>
<dbReference type="PANTHER" id="PTHR30589">
    <property type="entry name" value="PROLIPOPROTEIN DIACYLGLYCERYL TRANSFERASE"/>
    <property type="match status" value="1"/>
</dbReference>